<comment type="similarity">
    <text evidence="1">Belongs to the peptidase S33 family.</text>
</comment>
<organism evidence="7 8">
    <name type="scientific">Cristinia sonorae</name>
    <dbReference type="NCBI Taxonomy" id="1940300"/>
    <lineage>
        <taxon>Eukaryota</taxon>
        <taxon>Fungi</taxon>
        <taxon>Dikarya</taxon>
        <taxon>Basidiomycota</taxon>
        <taxon>Agaricomycotina</taxon>
        <taxon>Agaricomycetes</taxon>
        <taxon>Agaricomycetidae</taxon>
        <taxon>Agaricales</taxon>
        <taxon>Pleurotineae</taxon>
        <taxon>Stephanosporaceae</taxon>
        <taxon>Cristinia</taxon>
    </lineage>
</organism>
<evidence type="ECO:0000259" key="5">
    <source>
        <dbReference type="Pfam" id="PF00561"/>
    </source>
</evidence>
<proteinExistence type="inferred from homology"/>
<dbReference type="OrthoDB" id="425534at2759"/>
<dbReference type="Pfam" id="PF00561">
    <property type="entry name" value="Abhydrolase_1"/>
    <property type="match status" value="1"/>
</dbReference>
<sequence length="637" mass="70429">MLVSPAAINHHKDSRSGKQEVSASSSGPSRHQTLSTNKIIAIIFTCVILAFAGFYGRHSFRRQQAYTESKSLSDGWENQAVGTVKWGDCDSFDWRNLRGLECGYIVTPKDYLDPTAGVAKIALVRYKSYHQPSKGTVLFNPGGPGVSGKVYVSRHGDKLADLIGGDYDVVGFDPRGVGESEPKTRCFDLQRGVANPAKYTHGSFMQNTVLDRGYDFPLNTTREELRQILLFQQRQVDAMQKTEMEVCAGVMGDELKYMGTTTVARDVAFIASTLDGENAPINYLGLSYYGSILGQYVVNMFPGRVGRVVLDSIADASSWTSEPEHLWYRRWLTSTDDAYRAFLSECSKHGSKCALAKFPGEDPGAIHQRLESVFNELHYSPIAASNAGKPTIFTAGQAWDLLFDAIKQPNSWPSAAHDLASLMEGHAEGVVNAMHHRRLYFDLERSAAICNDGPQVAPRPIGDVVDENLDVFDNISRFVFAAISAERGVGCQYWSIKPHERFTGPWDHTLKNPILLITNEIDPISPNSRAAIKLPPHSARLLIQKTPGHSMSLPFTCTASHIKSYFIDGTLPTEGSVCHPDWTPFTRPHSELEGKWGQTLDTPLTRLEELGASSHRHRRRGYLTADGNELSGPDLCC</sequence>
<accession>A0A8K0URF0</accession>
<dbReference type="InterPro" id="IPR029058">
    <property type="entry name" value="AB_hydrolase_fold"/>
</dbReference>
<feature type="transmembrane region" description="Helical" evidence="4">
    <location>
        <begin position="39"/>
        <end position="56"/>
    </location>
</feature>
<dbReference type="Pfam" id="PF08386">
    <property type="entry name" value="Abhydrolase_4"/>
    <property type="match status" value="1"/>
</dbReference>
<evidence type="ECO:0000313" key="7">
    <source>
        <dbReference type="EMBL" id="KAH8101567.1"/>
    </source>
</evidence>
<feature type="domain" description="AB hydrolase-1" evidence="5">
    <location>
        <begin position="136"/>
        <end position="329"/>
    </location>
</feature>
<name>A0A8K0URF0_9AGAR</name>
<evidence type="ECO:0000256" key="2">
    <source>
        <dbReference type="ARBA" id="ARBA00022801"/>
    </source>
</evidence>
<evidence type="ECO:0000259" key="6">
    <source>
        <dbReference type="Pfam" id="PF08386"/>
    </source>
</evidence>
<dbReference type="PANTHER" id="PTHR43248:SF25">
    <property type="entry name" value="AB HYDROLASE-1 DOMAIN-CONTAINING PROTEIN-RELATED"/>
    <property type="match status" value="1"/>
</dbReference>
<dbReference type="Proteomes" id="UP000813824">
    <property type="component" value="Unassembled WGS sequence"/>
</dbReference>
<evidence type="ECO:0000256" key="4">
    <source>
        <dbReference type="SAM" id="Phobius"/>
    </source>
</evidence>
<feature type="compositionally biased region" description="Polar residues" evidence="3">
    <location>
        <begin position="19"/>
        <end position="31"/>
    </location>
</feature>
<feature type="region of interest" description="Disordered" evidence="3">
    <location>
        <begin position="1"/>
        <end position="31"/>
    </location>
</feature>
<dbReference type="GO" id="GO:0016787">
    <property type="term" value="F:hydrolase activity"/>
    <property type="evidence" value="ECO:0007669"/>
    <property type="project" value="UniProtKB-KW"/>
</dbReference>
<dbReference type="InterPro" id="IPR051601">
    <property type="entry name" value="Serine_prot/Carboxylest_S33"/>
</dbReference>
<dbReference type="AlphaFoldDB" id="A0A8K0URF0"/>
<dbReference type="InterPro" id="IPR000073">
    <property type="entry name" value="AB_hydrolase_1"/>
</dbReference>
<comment type="caution">
    <text evidence="7">The sequence shown here is derived from an EMBL/GenBank/DDBJ whole genome shotgun (WGS) entry which is preliminary data.</text>
</comment>
<keyword evidence="8" id="KW-1185">Reference proteome</keyword>
<evidence type="ECO:0000256" key="3">
    <source>
        <dbReference type="SAM" id="MobiDB-lite"/>
    </source>
</evidence>
<feature type="domain" description="Peptidase S33 tripeptidyl aminopeptidase-like C-terminal" evidence="6">
    <location>
        <begin position="481"/>
        <end position="578"/>
    </location>
</feature>
<dbReference type="PANTHER" id="PTHR43248">
    <property type="entry name" value="2-SUCCINYL-6-HYDROXY-2,4-CYCLOHEXADIENE-1-CARBOXYLATE SYNTHASE"/>
    <property type="match status" value="1"/>
</dbReference>
<evidence type="ECO:0000313" key="8">
    <source>
        <dbReference type="Proteomes" id="UP000813824"/>
    </source>
</evidence>
<gene>
    <name evidence="7" type="ORF">BXZ70DRAFT_102751</name>
</gene>
<evidence type="ECO:0000256" key="1">
    <source>
        <dbReference type="ARBA" id="ARBA00010088"/>
    </source>
</evidence>
<protein>
    <recommendedName>
        <fullName evidence="9">AB hydrolase-1 domain-containing protein</fullName>
    </recommendedName>
</protein>
<reference evidence="7" key="1">
    <citation type="journal article" date="2021" name="New Phytol.">
        <title>Evolutionary innovations through gain and loss of genes in the ectomycorrhizal Boletales.</title>
        <authorList>
            <person name="Wu G."/>
            <person name="Miyauchi S."/>
            <person name="Morin E."/>
            <person name="Kuo A."/>
            <person name="Drula E."/>
            <person name="Varga T."/>
            <person name="Kohler A."/>
            <person name="Feng B."/>
            <person name="Cao Y."/>
            <person name="Lipzen A."/>
            <person name="Daum C."/>
            <person name="Hundley H."/>
            <person name="Pangilinan J."/>
            <person name="Johnson J."/>
            <person name="Barry K."/>
            <person name="LaButti K."/>
            <person name="Ng V."/>
            <person name="Ahrendt S."/>
            <person name="Min B."/>
            <person name="Choi I.G."/>
            <person name="Park H."/>
            <person name="Plett J.M."/>
            <person name="Magnuson J."/>
            <person name="Spatafora J.W."/>
            <person name="Nagy L.G."/>
            <person name="Henrissat B."/>
            <person name="Grigoriev I.V."/>
            <person name="Yang Z.L."/>
            <person name="Xu J."/>
            <person name="Martin F.M."/>
        </authorList>
    </citation>
    <scope>NUCLEOTIDE SEQUENCE</scope>
    <source>
        <strain evidence="7">KKN 215</strain>
    </source>
</reference>
<keyword evidence="4" id="KW-1133">Transmembrane helix</keyword>
<dbReference type="InterPro" id="IPR013595">
    <property type="entry name" value="Pept_S33_TAP-like_C"/>
</dbReference>
<keyword evidence="4" id="KW-0472">Membrane</keyword>
<dbReference type="EMBL" id="JAEVFJ010000012">
    <property type="protein sequence ID" value="KAH8101567.1"/>
    <property type="molecule type" value="Genomic_DNA"/>
</dbReference>
<dbReference type="Gene3D" id="3.40.50.1820">
    <property type="entry name" value="alpha/beta hydrolase"/>
    <property type="match status" value="1"/>
</dbReference>
<keyword evidence="4" id="KW-0812">Transmembrane</keyword>
<evidence type="ECO:0008006" key="9">
    <source>
        <dbReference type="Google" id="ProtNLM"/>
    </source>
</evidence>
<keyword evidence="2" id="KW-0378">Hydrolase</keyword>
<dbReference type="SUPFAM" id="SSF53474">
    <property type="entry name" value="alpha/beta-Hydrolases"/>
    <property type="match status" value="1"/>
</dbReference>